<evidence type="ECO:0000256" key="7">
    <source>
        <dbReference type="ARBA" id="ARBA00022692"/>
    </source>
</evidence>
<evidence type="ECO:0000256" key="5">
    <source>
        <dbReference type="ARBA" id="ARBA00022553"/>
    </source>
</evidence>
<keyword evidence="17" id="KW-1185">Reference proteome</keyword>
<comment type="subcellular location">
    <subcellularLocation>
        <location evidence="2">Cell membrane</location>
        <topology evidence="2">Multi-pass membrane protein</topology>
    </subcellularLocation>
</comment>
<keyword evidence="12" id="KW-0902">Two-component regulatory system</keyword>
<evidence type="ECO:0000313" key="17">
    <source>
        <dbReference type="Proteomes" id="UP000719942"/>
    </source>
</evidence>
<accession>A0ABS7DR10</accession>
<gene>
    <name evidence="16" type="ORF">J5W02_12000</name>
</gene>
<evidence type="ECO:0000256" key="2">
    <source>
        <dbReference type="ARBA" id="ARBA00004651"/>
    </source>
</evidence>
<evidence type="ECO:0000256" key="14">
    <source>
        <dbReference type="SAM" id="Phobius"/>
    </source>
</evidence>
<evidence type="ECO:0000256" key="1">
    <source>
        <dbReference type="ARBA" id="ARBA00000085"/>
    </source>
</evidence>
<dbReference type="InterPro" id="IPR003661">
    <property type="entry name" value="HisK_dim/P_dom"/>
</dbReference>
<dbReference type="SUPFAM" id="SSF55874">
    <property type="entry name" value="ATPase domain of HSP90 chaperone/DNA topoisomerase II/histidine kinase"/>
    <property type="match status" value="1"/>
</dbReference>
<feature type="transmembrane region" description="Helical" evidence="14">
    <location>
        <begin position="347"/>
        <end position="367"/>
    </location>
</feature>
<dbReference type="InterPro" id="IPR005467">
    <property type="entry name" value="His_kinase_dom"/>
</dbReference>
<keyword evidence="5" id="KW-0597">Phosphoprotein</keyword>
<evidence type="ECO:0000313" key="16">
    <source>
        <dbReference type="EMBL" id="MBW7573531.1"/>
    </source>
</evidence>
<dbReference type="Proteomes" id="UP000719942">
    <property type="component" value="Unassembled WGS sequence"/>
</dbReference>
<feature type="transmembrane region" description="Helical" evidence="14">
    <location>
        <begin position="320"/>
        <end position="341"/>
    </location>
</feature>
<comment type="caution">
    <text evidence="16">The sequence shown here is derived from an EMBL/GenBank/DDBJ whole genome shotgun (WGS) entry which is preliminary data.</text>
</comment>
<reference evidence="16 17" key="1">
    <citation type="submission" date="2021-03" db="EMBL/GenBank/DDBJ databases">
        <title>Caproiciproducens sp. nov. isolated from feces of cow.</title>
        <authorList>
            <person name="Choi J.-Y."/>
        </authorList>
    </citation>
    <scope>NUCLEOTIDE SEQUENCE [LARGE SCALE GENOMIC DNA]</scope>
    <source>
        <strain evidence="16 17">AGMB10547</strain>
    </source>
</reference>
<dbReference type="InterPro" id="IPR050398">
    <property type="entry name" value="HssS/ArlS-like"/>
</dbReference>
<evidence type="ECO:0000256" key="4">
    <source>
        <dbReference type="ARBA" id="ARBA00022475"/>
    </source>
</evidence>
<dbReference type="Gene3D" id="1.10.287.130">
    <property type="match status" value="1"/>
</dbReference>
<keyword evidence="8" id="KW-0547">Nucleotide-binding</keyword>
<feature type="transmembrane region" description="Helical" evidence="14">
    <location>
        <begin position="237"/>
        <end position="257"/>
    </location>
</feature>
<keyword evidence="7 14" id="KW-0812">Transmembrane</keyword>
<name>A0ABS7DR10_9FIRM</name>
<evidence type="ECO:0000256" key="12">
    <source>
        <dbReference type="ARBA" id="ARBA00023012"/>
    </source>
</evidence>
<keyword evidence="10" id="KW-0067">ATP-binding</keyword>
<evidence type="ECO:0000256" key="8">
    <source>
        <dbReference type="ARBA" id="ARBA00022741"/>
    </source>
</evidence>
<comment type="catalytic activity">
    <reaction evidence="1">
        <text>ATP + protein L-histidine = ADP + protein N-phospho-L-histidine.</text>
        <dbReference type="EC" id="2.7.13.3"/>
    </reaction>
</comment>
<organism evidence="16 17">
    <name type="scientific">Caproiciproducens faecalis</name>
    <dbReference type="NCBI Taxonomy" id="2820301"/>
    <lineage>
        <taxon>Bacteria</taxon>
        <taxon>Bacillati</taxon>
        <taxon>Bacillota</taxon>
        <taxon>Clostridia</taxon>
        <taxon>Eubacteriales</taxon>
        <taxon>Acutalibacteraceae</taxon>
        <taxon>Caproiciproducens</taxon>
    </lineage>
</organism>
<dbReference type="PANTHER" id="PTHR45528">
    <property type="entry name" value="SENSOR HISTIDINE KINASE CPXA"/>
    <property type="match status" value="1"/>
</dbReference>
<evidence type="ECO:0000256" key="10">
    <source>
        <dbReference type="ARBA" id="ARBA00022840"/>
    </source>
</evidence>
<dbReference type="SUPFAM" id="SSF47384">
    <property type="entry name" value="Homodimeric domain of signal transducing histidine kinase"/>
    <property type="match status" value="1"/>
</dbReference>
<dbReference type="SMART" id="SM00388">
    <property type="entry name" value="HisKA"/>
    <property type="match status" value="1"/>
</dbReference>
<evidence type="ECO:0000259" key="15">
    <source>
        <dbReference type="PROSITE" id="PS50109"/>
    </source>
</evidence>
<dbReference type="GO" id="GO:0016301">
    <property type="term" value="F:kinase activity"/>
    <property type="evidence" value="ECO:0007669"/>
    <property type="project" value="UniProtKB-KW"/>
</dbReference>
<keyword evidence="6" id="KW-0808">Transferase</keyword>
<dbReference type="EMBL" id="JAGFNZ010000005">
    <property type="protein sequence ID" value="MBW7573531.1"/>
    <property type="molecule type" value="Genomic_DNA"/>
</dbReference>
<evidence type="ECO:0000256" key="6">
    <source>
        <dbReference type="ARBA" id="ARBA00022679"/>
    </source>
</evidence>
<proteinExistence type="predicted"/>
<dbReference type="InterPro" id="IPR003594">
    <property type="entry name" value="HATPase_dom"/>
</dbReference>
<feature type="domain" description="Histidine kinase" evidence="15">
    <location>
        <begin position="438"/>
        <end position="651"/>
    </location>
</feature>
<protein>
    <recommendedName>
        <fullName evidence="3">histidine kinase</fullName>
        <ecNumber evidence="3">2.7.13.3</ecNumber>
    </recommendedName>
</protein>
<evidence type="ECO:0000256" key="3">
    <source>
        <dbReference type="ARBA" id="ARBA00012438"/>
    </source>
</evidence>
<dbReference type="InterPro" id="IPR036890">
    <property type="entry name" value="HATPase_C_sf"/>
</dbReference>
<dbReference type="Pfam" id="PF02518">
    <property type="entry name" value="HATPase_c"/>
    <property type="match status" value="1"/>
</dbReference>
<dbReference type="Gene3D" id="3.30.565.10">
    <property type="entry name" value="Histidine kinase-like ATPase, C-terminal domain"/>
    <property type="match status" value="1"/>
</dbReference>
<dbReference type="RefSeq" id="WP_219965941.1">
    <property type="nucleotide sequence ID" value="NZ_JAGFNZ010000005.1"/>
</dbReference>
<keyword evidence="11 14" id="KW-1133">Transmembrane helix</keyword>
<keyword evidence="4" id="KW-1003">Cell membrane</keyword>
<dbReference type="EC" id="2.7.13.3" evidence="3"/>
<keyword evidence="9 16" id="KW-0418">Kinase</keyword>
<evidence type="ECO:0000256" key="9">
    <source>
        <dbReference type="ARBA" id="ARBA00022777"/>
    </source>
</evidence>
<dbReference type="PROSITE" id="PS50109">
    <property type="entry name" value="HIS_KIN"/>
    <property type="match status" value="1"/>
</dbReference>
<keyword evidence="13 14" id="KW-0472">Membrane</keyword>
<dbReference type="PANTHER" id="PTHR45528:SF1">
    <property type="entry name" value="SENSOR HISTIDINE KINASE CPXA"/>
    <property type="match status" value="1"/>
</dbReference>
<dbReference type="InterPro" id="IPR036097">
    <property type="entry name" value="HisK_dim/P_sf"/>
</dbReference>
<dbReference type="SMART" id="SM00387">
    <property type="entry name" value="HATPase_c"/>
    <property type="match status" value="1"/>
</dbReference>
<sequence length="652" mass="74015">MTISVLLIAALFYGLNVNRADYLSHEINDAFTPDYQNTSMFRQTVSNQLGEVLDALASETEDNAGVWNLLDQDSGKNILYSAGTHENPAEHSNGYPGLDLNTAPLPKGYNFKLYFDGKKVTVTKDGKTVDIYGDGVYRPEKSMWYVPGYTSNTSFSYDNMEEMQVTLLARSEPVTPVSGYTSLTYIPQAQHNLKITLYAGGVFLLLGAIAFMLYLLLRKDKKAADLALARFTGWFWWEFKAICTVVLVCLDFAVMIHAWRNDWFLWGICTVISFFCYYLVVNDMRCNHHFYKHNIFNTVLKNYRKFERSKPFQQQMVQRFWALLASEILLLLFGFTVTSMIHPSAFFVMVFLLLVLAAMVYVIYRYVRRFQNTVYDMGLLMNQISLVKSGDLITPLELPADADLNTASVDLNEIQLGIDYAVEERLKSERMKIELITNVSHDLKTPLTAIISYIDLLKQEENLPDHIKDYIEILAQKSDRLKNMVQDIFQVSKATSGNIELNMEVLDYGKLILQTMADMNEQVEASGLIFKVNIPDSPVMIRADGKLLYRVFQNLIGNALQYSLEGSRVFVTLEHDGKNAYAAVKNTSRYELDCKTDMTERFVRGDSSRTTTGSGLGLSIAKSFTEATGGRLQINVDADLFSVRVDFPLTQQ</sequence>
<feature type="transmembrane region" description="Helical" evidence="14">
    <location>
        <begin position="263"/>
        <end position="281"/>
    </location>
</feature>
<dbReference type="CDD" id="cd00082">
    <property type="entry name" value="HisKA"/>
    <property type="match status" value="1"/>
</dbReference>
<evidence type="ECO:0000256" key="13">
    <source>
        <dbReference type="ARBA" id="ARBA00023136"/>
    </source>
</evidence>
<evidence type="ECO:0000256" key="11">
    <source>
        <dbReference type="ARBA" id="ARBA00022989"/>
    </source>
</evidence>
<dbReference type="Pfam" id="PF00512">
    <property type="entry name" value="HisKA"/>
    <property type="match status" value="1"/>
</dbReference>
<feature type="transmembrane region" description="Helical" evidence="14">
    <location>
        <begin position="195"/>
        <end position="217"/>
    </location>
</feature>